<comment type="caution">
    <text evidence="2">The sequence shown here is derived from an EMBL/GenBank/DDBJ whole genome shotgun (WGS) entry which is preliminary data.</text>
</comment>
<evidence type="ECO:0000259" key="1">
    <source>
        <dbReference type="Pfam" id="PF10686"/>
    </source>
</evidence>
<gene>
    <name evidence="2" type="ORF">SASC598J21_017820</name>
</gene>
<reference evidence="2 3" key="1">
    <citation type="journal article" date="2014" name="PLoS Genet.">
        <title>Hidden diversity in honey bee gut symbionts detected by single-cell genomics.</title>
        <authorList>
            <person name="Engel P."/>
            <person name="Stepanauskas R."/>
            <person name="Moran N."/>
        </authorList>
    </citation>
    <scope>NUCLEOTIDE SEQUENCE [LARGE SCALE GENOMIC DNA]</scope>
    <source>
        <strain evidence="2 3">SCGC AB-598-J21</strain>
    </source>
</reference>
<protein>
    <recommendedName>
        <fullName evidence="1">YspA cpYpsA-related SLOG domain-containing protein</fullName>
    </recommendedName>
</protein>
<dbReference type="EMBL" id="AVQL01000451">
    <property type="protein sequence ID" value="KEQ00381.1"/>
    <property type="molecule type" value="Genomic_DNA"/>
</dbReference>
<evidence type="ECO:0000313" key="3">
    <source>
        <dbReference type="Proteomes" id="UP000027644"/>
    </source>
</evidence>
<dbReference type="InterPro" id="IPR019627">
    <property type="entry name" value="YAcAr"/>
</dbReference>
<dbReference type="AlphaFoldDB" id="A0A074V5E5"/>
<proteinExistence type="predicted"/>
<sequence>MNVIVCGGRNVSGDAFRKIVTQSLYAIHSGTPIANLIDSGASHDVANLAREWARVHDIQTKSFKADFRRYKGNCGSKRNTTMIDYALNHDALNGQQNSVMLVVFKDKHNRGTKDIIRQATAANIYVWTVEI</sequence>
<organism evidence="2 3">
    <name type="scientific">Snodgrassella alvi SCGC AB-598-J21</name>
    <dbReference type="NCBI Taxonomy" id="1385367"/>
    <lineage>
        <taxon>Bacteria</taxon>
        <taxon>Pseudomonadati</taxon>
        <taxon>Pseudomonadota</taxon>
        <taxon>Betaproteobacteria</taxon>
        <taxon>Neisseriales</taxon>
        <taxon>Neisseriaceae</taxon>
        <taxon>Snodgrassella</taxon>
    </lineage>
</organism>
<accession>A0A074V5E5</accession>
<dbReference type="Pfam" id="PF10686">
    <property type="entry name" value="YAcAr"/>
    <property type="match status" value="1"/>
</dbReference>
<evidence type="ECO:0000313" key="2">
    <source>
        <dbReference type="EMBL" id="KEQ00381.1"/>
    </source>
</evidence>
<dbReference type="Proteomes" id="UP000027644">
    <property type="component" value="Unassembled WGS sequence"/>
</dbReference>
<feature type="domain" description="YspA cpYpsA-related SLOG" evidence="1">
    <location>
        <begin position="1"/>
        <end position="70"/>
    </location>
</feature>
<name>A0A074V5E5_9NEIS</name>